<reference evidence="1" key="1">
    <citation type="submission" date="2020-10" db="EMBL/GenBank/DDBJ databases">
        <authorList>
            <person name="Han B."/>
            <person name="Lu T."/>
            <person name="Zhao Q."/>
            <person name="Huang X."/>
            <person name="Zhao Y."/>
        </authorList>
    </citation>
    <scope>NUCLEOTIDE SEQUENCE</scope>
</reference>
<dbReference type="OrthoDB" id="688242at2759"/>
<gene>
    <name evidence="1" type="ORF">NCGR_LOCUS36963</name>
</gene>
<protein>
    <submittedName>
        <fullName evidence="1">Uncharacterized protein</fullName>
    </submittedName>
</protein>
<evidence type="ECO:0000313" key="2">
    <source>
        <dbReference type="Proteomes" id="UP000604825"/>
    </source>
</evidence>
<dbReference type="EMBL" id="CAJGYO010000009">
    <property type="protein sequence ID" value="CAD6253334.1"/>
    <property type="molecule type" value="Genomic_DNA"/>
</dbReference>
<evidence type="ECO:0000313" key="1">
    <source>
        <dbReference type="EMBL" id="CAD6253334.1"/>
    </source>
</evidence>
<comment type="caution">
    <text evidence="1">The sequence shown here is derived from an EMBL/GenBank/DDBJ whole genome shotgun (WGS) entry which is preliminary data.</text>
</comment>
<dbReference type="PANTHER" id="PTHR33377:SF99">
    <property type="entry name" value="OSJNBB0004G23.8-LIKE PROTEIN"/>
    <property type="match status" value="1"/>
</dbReference>
<organism evidence="1 2">
    <name type="scientific">Miscanthus lutarioriparius</name>
    <dbReference type="NCBI Taxonomy" id="422564"/>
    <lineage>
        <taxon>Eukaryota</taxon>
        <taxon>Viridiplantae</taxon>
        <taxon>Streptophyta</taxon>
        <taxon>Embryophyta</taxon>
        <taxon>Tracheophyta</taxon>
        <taxon>Spermatophyta</taxon>
        <taxon>Magnoliopsida</taxon>
        <taxon>Liliopsida</taxon>
        <taxon>Poales</taxon>
        <taxon>Poaceae</taxon>
        <taxon>PACMAD clade</taxon>
        <taxon>Panicoideae</taxon>
        <taxon>Andropogonodae</taxon>
        <taxon>Andropogoneae</taxon>
        <taxon>Saccharinae</taxon>
        <taxon>Miscanthus</taxon>
    </lineage>
</organism>
<dbReference type="InterPro" id="IPR013181">
    <property type="entry name" value="DUF1719"/>
</dbReference>
<dbReference type="SMART" id="SM01157">
    <property type="entry name" value="DUF1719"/>
    <property type="match status" value="1"/>
</dbReference>
<name>A0A811Q9D5_9POAL</name>
<proteinExistence type="predicted"/>
<dbReference type="Pfam" id="PF08224">
    <property type="entry name" value="DUF1719"/>
    <property type="match status" value="1"/>
</dbReference>
<keyword evidence="2" id="KW-1185">Reference proteome</keyword>
<dbReference type="PANTHER" id="PTHR33377">
    <property type="entry name" value="OS10G0134700 PROTEIN-RELATED"/>
    <property type="match status" value="1"/>
</dbReference>
<accession>A0A811Q9D5</accession>
<dbReference type="AlphaFoldDB" id="A0A811Q9D5"/>
<dbReference type="Proteomes" id="UP000604825">
    <property type="component" value="Unassembled WGS sequence"/>
</dbReference>
<sequence>MAAQMVSSAVAQEAVNQILSRIKEGYQDKSNAKENIERMEMAHIKLEAALETSNKWNVTSVPLLRWRSKLKRASQECDNTLRSCRQRLQEEEEVQQAVRSSSFPKRIAHNAMSFVSLFFSHGNDDGLKGSAVAQRFERFAEGASEFLRYVELGGTPRRYMFSDPLIRHLITGKGTKYCFVSNGQHLSFLLQPFSSLQERGMEVGLILLLEDTSAPENDFALALNLRLSESTDIVRIAVGCLHLFIPYLGSTVETVKTKLTQVPTQDLCWVSDAYPVFSHCVEQQNNLHTMWSKWVRPNPICCQQQDHHYSQSYNSKSSSSESLPCDIYLEPVIQVYLLGHVALSVGNNMQRPVADGESKTSPLLSEFPYLKLGVHFYPHTPYEDLSPGVEGSATEMINGAAVKHGLYAKICFEQLGDFMIPKAVDCLHESAAATSYQMLWKSKHGGAYLHVEKISWGLTTRRGMCGKHPKQRQGKKVQGWASANKDFLSSWVAHAPAHLQGTVMDWVQKEKRLPLPLLFKNNPCVDDCPIMLIASQYNRSLARKIKSCRMSNA</sequence>